<dbReference type="AlphaFoldDB" id="A0A9Q9MG81"/>
<evidence type="ECO:0000256" key="1">
    <source>
        <dbReference type="ARBA" id="ARBA00002536"/>
    </source>
</evidence>
<evidence type="ECO:0000256" key="8">
    <source>
        <dbReference type="ARBA" id="ARBA00023136"/>
    </source>
</evidence>
<comment type="function">
    <text evidence="1 10">Part of cytochrome c oxidase, its function is unknown.</text>
</comment>
<evidence type="ECO:0000256" key="9">
    <source>
        <dbReference type="ARBA" id="ARBA00047816"/>
    </source>
</evidence>
<feature type="transmembrane region" description="Helical" evidence="11">
    <location>
        <begin position="112"/>
        <end position="132"/>
    </location>
</feature>
<keyword evidence="8 10" id="KW-0472">Membrane</keyword>
<protein>
    <recommendedName>
        <fullName evidence="10">Cytochrome c oxidase polypeptide 4</fullName>
        <ecNumber evidence="10">7.1.1.9</ecNumber>
    </recommendedName>
    <alternativeName>
        <fullName evidence="10">Cytochrome aa3 subunit 4</fullName>
    </alternativeName>
    <alternativeName>
        <fullName evidence="10">Cytochrome c oxidase polypeptide IV</fullName>
    </alternativeName>
</protein>
<sequence length="141" mass="14568">MRTETRVFTVIGGFLAVVAVVYAALTAGMTGGVERVGTVALGLSAVLCAMTAGFMWLVSRRIPPRPEDRTDAEITDGAGDVGFFSPSSYWPLGVGVSAATAALGIATSQYWLTGVGVVGLILTVAGLMFEYYTGSARGGEH</sequence>
<dbReference type="PIRSF" id="PIRSF017385">
    <property type="entry name" value="CtaF"/>
    <property type="match status" value="1"/>
</dbReference>
<dbReference type="EMBL" id="CP073767">
    <property type="protein sequence ID" value="UWZ58013.1"/>
    <property type="molecule type" value="Genomic_DNA"/>
</dbReference>
<evidence type="ECO:0000256" key="2">
    <source>
        <dbReference type="ARBA" id="ARBA00004651"/>
    </source>
</evidence>
<dbReference type="KEGG" id="daur:Daura_18685"/>
<proteinExistence type="inferred from homology"/>
<evidence type="ECO:0000256" key="6">
    <source>
        <dbReference type="ARBA" id="ARBA00022967"/>
    </source>
</evidence>
<comment type="subunit">
    <text evidence="10">Associates with subunits I, II and III to form cytochrome c oxidase.</text>
</comment>
<accession>A0A9Q9MG81</accession>
<evidence type="ECO:0000256" key="4">
    <source>
        <dbReference type="ARBA" id="ARBA00022475"/>
    </source>
</evidence>
<keyword evidence="13" id="KW-1185">Reference proteome</keyword>
<comment type="subcellular location">
    <subcellularLocation>
        <location evidence="2">Cell membrane</location>
        <topology evidence="2">Multi-pass membrane protein</topology>
    </subcellularLocation>
</comment>
<dbReference type="OrthoDB" id="5244617at2"/>
<evidence type="ECO:0000256" key="3">
    <source>
        <dbReference type="ARBA" id="ARBA00006870"/>
    </source>
</evidence>
<keyword evidence="7 11" id="KW-1133">Transmembrane helix</keyword>
<keyword evidence="4 10" id="KW-1003">Cell membrane</keyword>
<dbReference type="EC" id="7.1.1.9" evidence="10"/>
<gene>
    <name evidence="12" type="ORF">Daura_18685</name>
</gene>
<evidence type="ECO:0000313" key="12">
    <source>
        <dbReference type="EMBL" id="UWZ58013.1"/>
    </source>
</evidence>
<evidence type="ECO:0000256" key="10">
    <source>
        <dbReference type="PIRNR" id="PIRNR017385"/>
    </source>
</evidence>
<dbReference type="GO" id="GO:0022900">
    <property type="term" value="P:electron transport chain"/>
    <property type="evidence" value="ECO:0007669"/>
    <property type="project" value="InterPro"/>
</dbReference>
<organism evidence="12 13">
    <name type="scientific">Dactylosporangium aurantiacum</name>
    <dbReference type="NCBI Taxonomy" id="35754"/>
    <lineage>
        <taxon>Bacteria</taxon>
        <taxon>Bacillati</taxon>
        <taxon>Actinomycetota</taxon>
        <taxon>Actinomycetes</taxon>
        <taxon>Micromonosporales</taxon>
        <taxon>Micromonosporaceae</taxon>
        <taxon>Dactylosporangium</taxon>
    </lineage>
</organism>
<dbReference type="InterPro" id="IPR021050">
    <property type="entry name" value="Cyt_c_oxidase_su4_actinobac"/>
</dbReference>
<dbReference type="RefSeq" id="WP_033360130.1">
    <property type="nucleotide sequence ID" value="NZ_CP073767.1"/>
</dbReference>
<keyword evidence="6 10" id="KW-1278">Translocase</keyword>
<keyword evidence="5 11" id="KW-0812">Transmembrane</keyword>
<dbReference type="GO" id="GO:0004129">
    <property type="term" value="F:cytochrome-c oxidase activity"/>
    <property type="evidence" value="ECO:0007669"/>
    <property type="project" value="UniProtKB-EC"/>
</dbReference>
<comment type="catalytic activity">
    <reaction evidence="9 10">
        <text>4 Fe(II)-[cytochrome c] + O2 + 8 H(+)(in) = 4 Fe(III)-[cytochrome c] + 2 H2O + 4 H(+)(out)</text>
        <dbReference type="Rhea" id="RHEA:11436"/>
        <dbReference type="Rhea" id="RHEA-COMP:10350"/>
        <dbReference type="Rhea" id="RHEA-COMP:14399"/>
        <dbReference type="ChEBI" id="CHEBI:15377"/>
        <dbReference type="ChEBI" id="CHEBI:15378"/>
        <dbReference type="ChEBI" id="CHEBI:15379"/>
        <dbReference type="ChEBI" id="CHEBI:29033"/>
        <dbReference type="ChEBI" id="CHEBI:29034"/>
        <dbReference type="EC" id="7.1.1.9"/>
    </reaction>
</comment>
<evidence type="ECO:0000256" key="7">
    <source>
        <dbReference type="ARBA" id="ARBA00022989"/>
    </source>
</evidence>
<dbReference type="Proteomes" id="UP001058003">
    <property type="component" value="Chromosome"/>
</dbReference>
<name>A0A9Q9MG81_9ACTN</name>
<reference evidence="12" key="1">
    <citation type="submission" date="2021-04" db="EMBL/GenBank/DDBJ databases">
        <title>Dactylosporangium aurantiacum NRRL B-8018 full assembly.</title>
        <authorList>
            <person name="Hartkoorn R.C."/>
            <person name="Beaudoing E."/>
            <person name="Hot D."/>
        </authorList>
    </citation>
    <scope>NUCLEOTIDE SEQUENCE</scope>
    <source>
        <strain evidence="12">NRRL B-8018</strain>
    </source>
</reference>
<dbReference type="GO" id="GO:0005886">
    <property type="term" value="C:plasma membrane"/>
    <property type="evidence" value="ECO:0007669"/>
    <property type="project" value="UniProtKB-SubCell"/>
</dbReference>
<comment type="similarity">
    <text evidence="3 10">Belongs to the cytochrome c oxidase bacterial subunit CtaF family.</text>
</comment>
<evidence type="ECO:0000313" key="13">
    <source>
        <dbReference type="Proteomes" id="UP001058003"/>
    </source>
</evidence>
<evidence type="ECO:0000256" key="11">
    <source>
        <dbReference type="SAM" id="Phobius"/>
    </source>
</evidence>
<feature type="transmembrane region" description="Helical" evidence="11">
    <location>
        <begin position="39"/>
        <end position="59"/>
    </location>
</feature>
<evidence type="ECO:0000256" key="5">
    <source>
        <dbReference type="ARBA" id="ARBA00022692"/>
    </source>
</evidence>
<dbReference type="Pfam" id="PF12270">
    <property type="entry name" value="Cyt_c_ox_IV"/>
    <property type="match status" value="1"/>
</dbReference>